<dbReference type="SMART" id="SM00283">
    <property type="entry name" value="MA"/>
    <property type="match status" value="1"/>
</dbReference>
<evidence type="ECO:0000256" key="3">
    <source>
        <dbReference type="PROSITE-ProRule" id="PRU00284"/>
    </source>
</evidence>
<dbReference type="EMBL" id="JACSPW010000009">
    <property type="protein sequence ID" value="MBD8033554.1"/>
    <property type="molecule type" value="Genomic_DNA"/>
</dbReference>
<dbReference type="Pfam" id="PF00015">
    <property type="entry name" value="MCPsignal"/>
    <property type="match status" value="1"/>
</dbReference>
<evidence type="ECO:0000313" key="6">
    <source>
        <dbReference type="Proteomes" id="UP000600565"/>
    </source>
</evidence>
<evidence type="ECO:0000259" key="4">
    <source>
        <dbReference type="PROSITE" id="PS50111"/>
    </source>
</evidence>
<gene>
    <name evidence="5" type="ORF">H9632_10765</name>
</gene>
<dbReference type="SUPFAM" id="SSF58104">
    <property type="entry name" value="Methyl-accepting chemotaxis protein (MCP) signaling domain"/>
    <property type="match status" value="1"/>
</dbReference>
<evidence type="ECO:0000256" key="2">
    <source>
        <dbReference type="ARBA" id="ARBA00029447"/>
    </source>
</evidence>
<dbReference type="InterPro" id="IPR004089">
    <property type="entry name" value="MCPsignal_dom"/>
</dbReference>
<protein>
    <submittedName>
        <fullName evidence="5">Chemotaxis protein</fullName>
    </submittedName>
</protein>
<comment type="similarity">
    <text evidence="2">Belongs to the methyl-accepting chemotaxis (MCP) protein family.</text>
</comment>
<sequence length="273" mass="30013">MLNKITSLETFISMIEVMNKAIPIDLSIAVCNLEKFVAYFPGKNINLKIKVGQQLHMEEPLMIALKKNSRLEAVIPAGFYGFEFIGTATPLHDLTGKVIGGIAVQVRKQTELIEISNTMTGSLAQANNQISKIANGSSKLTESANELLVQSKLAEENVRQTSDILMLLKRMADQTNLLGLNAAIEAARAGEKGKGFEVVATEIRKFSKETIESTQKIRETMTQINEATQKIAHSIAQISSIGTSQTESIHQVSDFVKEIQEMSTQLNDYANKL</sequence>
<name>A0ABR8XNN0_9BACL</name>
<dbReference type="Gene3D" id="1.10.287.950">
    <property type="entry name" value="Methyl-accepting chemotaxis protein"/>
    <property type="match status" value="1"/>
</dbReference>
<proteinExistence type="inferred from homology"/>
<dbReference type="Proteomes" id="UP000600565">
    <property type="component" value="Unassembled WGS sequence"/>
</dbReference>
<dbReference type="PRINTS" id="PR00260">
    <property type="entry name" value="CHEMTRNSDUCR"/>
</dbReference>
<reference evidence="5 6" key="1">
    <citation type="submission" date="2020-08" db="EMBL/GenBank/DDBJ databases">
        <title>A Genomic Blueprint of the Chicken Gut Microbiome.</title>
        <authorList>
            <person name="Gilroy R."/>
            <person name="Ravi A."/>
            <person name="Getino M."/>
            <person name="Pursley I."/>
            <person name="Horton D.L."/>
            <person name="Alikhan N.-F."/>
            <person name="Baker D."/>
            <person name="Gharbi K."/>
            <person name="Hall N."/>
            <person name="Watson M."/>
            <person name="Adriaenssens E.M."/>
            <person name="Foster-Nyarko E."/>
            <person name="Jarju S."/>
            <person name="Secka A."/>
            <person name="Antonio M."/>
            <person name="Oren A."/>
            <person name="Chaudhuri R."/>
            <person name="La Ragione R.M."/>
            <person name="Hildebrand F."/>
            <person name="Pallen M.J."/>
        </authorList>
    </citation>
    <scope>NUCLEOTIDE SEQUENCE [LARGE SCALE GENOMIC DNA]</scope>
    <source>
        <strain evidence="5 6">Sa1YVA6</strain>
    </source>
</reference>
<dbReference type="PANTHER" id="PTHR32089">
    <property type="entry name" value="METHYL-ACCEPTING CHEMOTAXIS PROTEIN MCPB"/>
    <property type="match status" value="1"/>
</dbReference>
<evidence type="ECO:0000313" key="5">
    <source>
        <dbReference type="EMBL" id="MBD8033554.1"/>
    </source>
</evidence>
<dbReference type="PROSITE" id="PS50111">
    <property type="entry name" value="CHEMOTAXIS_TRANSDUC_2"/>
    <property type="match status" value="1"/>
</dbReference>
<accession>A0ABR8XNN0</accession>
<keyword evidence="6" id="KW-1185">Reference proteome</keyword>
<dbReference type="PANTHER" id="PTHR32089:SF112">
    <property type="entry name" value="LYSOZYME-LIKE PROTEIN-RELATED"/>
    <property type="match status" value="1"/>
</dbReference>
<comment type="caution">
    <text evidence="5">The sequence shown here is derived from an EMBL/GenBank/DDBJ whole genome shotgun (WGS) entry which is preliminary data.</text>
</comment>
<organism evidence="5 6">
    <name type="scientific">Solibacillus merdavium</name>
    <dbReference type="NCBI Taxonomy" id="2762218"/>
    <lineage>
        <taxon>Bacteria</taxon>
        <taxon>Bacillati</taxon>
        <taxon>Bacillota</taxon>
        <taxon>Bacilli</taxon>
        <taxon>Bacillales</taxon>
        <taxon>Caryophanaceae</taxon>
        <taxon>Solibacillus</taxon>
    </lineage>
</organism>
<keyword evidence="1 3" id="KW-0807">Transducer</keyword>
<dbReference type="InterPro" id="IPR004090">
    <property type="entry name" value="Chemotax_Me-accpt_rcpt"/>
</dbReference>
<feature type="domain" description="Methyl-accepting transducer" evidence="4">
    <location>
        <begin position="155"/>
        <end position="273"/>
    </location>
</feature>
<evidence type="ECO:0000256" key="1">
    <source>
        <dbReference type="ARBA" id="ARBA00023224"/>
    </source>
</evidence>